<proteinExistence type="predicted"/>
<dbReference type="Proteomes" id="UP000600449">
    <property type="component" value="Unassembled WGS sequence"/>
</dbReference>
<name>A0A917QGL1_9HYPH</name>
<gene>
    <name evidence="2" type="ORF">GCM10011322_40820</name>
</gene>
<reference evidence="2 3" key="1">
    <citation type="journal article" date="2014" name="Int. J. Syst. Evol. Microbiol.">
        <title>Complete genome sequence of Corynebacterium casei LMG S-19264T (=DSM 44701T), isolated from a smear-ripened cheese.</title>
        <authorList>
            <consortium name="US DOE Joint Genome Institute (JGI-PGF)"/>
            <person name="Walter F."/>
            <person name="Albersmeier A."/>
            <person name="Kalinowski J."/>
            <person name="Ruckert C."/>
        </authorList>
    </citation>
    <scope>NUCLEOTIDE SEQUENCE [LARGE SCALE GENOMIC DNA]</scope>
    <source>
        <strain evidence="2 3">CGMCC 1.9161</strain>
    </source>
</reference>
<protein>
    <submittedName>
        <fullName evidence="2">Uncharacterized protein</fullName>
    </submittedName>
</protein>
<accession>A0A917QGL1</accession>
<dbReference type="RefSeq" id="WP_188915114.1">
    <property type="nucleotide sequence ID" value="NZ_BMMF01000014.1"/>
</dbReference>
<evidence type="ECO:0000313" key="2">
    <source>
        <dbReference type="EMBL" id="GGK49649.1"/>
    </source>
</evidence>
<evidence type="ECO:0000256" key="1">
    <source>
        <dbReference type="SAM" id="MobiDB-lite"/>
    </source>
</evidence>
<sequence>MSERRLEETEEMAGSGERGRGTAQALMPHLSDRLDTIPEDHRESMLVKAYLLLAEAHGDLATAVACLEDAARIGHGARDDGL</sequence>
<comment type="caution">
    <text evidence="2">The sequence shown here is derived from an EMBL/GenBank/DDBJ whole genome shotgun (WGS) entry which is preliminary data.</text>
</comment>
<organism evidence="2 3">
    <name type="scientific">Salinarimonas ramus</name>
    <dbReference type="NCBI Taxonomy" id="690164"/>
    <lineage>
        <taxon>Bacteria</taxon>
        <taxon>Pseudomonadati</taxon>
        <taxon>Pseudomonadota</taxon>
        <taxon>Alphaproteobacteria</taxon>
        <taxon>Hyphomicrobiales</taxon>
        <taxon>Salinarimonadaceae</taxon>
        <taxon>Salinarimonas</taxon>
    </lineage>
</organism>
<keyword evidence="3" id="KW-1185">Reference proteome</keyword>
<evidence type="ECO:0000313" key="3">
    <source>
        <dbReference type="Proteomes" id="UP000600449"/>
    </source>
</evidence>
<feature type="region of interest" description="Disordered" evidence="1">
    <location>
        <begin position="1"/>
        <end position="22"/>
    </location>
</feature>
<dbReference type="EMBL" id="BMMF01000014">
    <property type="protein sequence ID" value="GGK49649.1"/>
    <property type="molecule type" value="Genomic_DNA"/>
</dbReference>
<dbReference type="AlphaFoldDB" id="A0A917QGL1"/>